<keyword evidence="5" id="KW-1185">Reference proteome</keyword>
<dbReference type="AlphaFoldDB" id="K5VE74"/>
<protein>
    <recommendedName>
        <fullName evidence="2">hydroxymethylglutaryl-CoA reductase (NADPH)</fullName>
        <ecNumber evidence="2">1.1.1.34</ecNumber>
    </recommendedName>
</protein>
<evidence type="ECO:0000313" key="4">
    <source>
        <dbReference type="EMBL" id="EKM49433.1"/>
    </source>
</evidence>
<dbReference type="InterPro" id="IPR023076">
    <property type="entry name" value="HMG_CoA_Rdtase_CS"/>
</dbReference>
<dbReference type="GO" id="GO:0005789">
    <property type="term" value="C:endoplasmic reticulum membrane"/>
    <property type="evidence" value="ECO:0007669"/>
    <property type="project" value="TreeGrafter"/>
</dbReference>
<evidence type="ECO:0000256" key="1">
    <source>
        <dbReference type="ARBA" id="ARBA00007661"/>
    </source>
</evidence>
<dbReference type="PROSITE" id="PS50065">
    <property type="entry name" value="HMG_COA_REDUCTASE_4"/>
    <property type="match status" value="1"/>
</dbReference>
<keyword evidence="3" id="KW-0560">Oxidoreductase</keyword>
<dbReference type="GO" id="GO:0005778">
    <property type="term" value="C:peroxisomal membrane"/>
    <property type="evidence" value="ECO:0007669"/>
    <property type="project" value="TreeGrafter"/>
</dbReference>
<reference evidence="4 5" key="1">
    <citation type="journal article" date="2012" name="BMC Genomics">
        <title>Comparative genomics of the white-rot fungi, Phanerochaete carnosa and P. chrysosporium, to elucidate the genetic basis of the distinct wood types they colonize.</title>
        <authorList>
            <person name="Suzuki H."/>
            <person name="MacDonald J."/>
            <person name="Syed K."/>
            <person name="Salamov A."/>
            <person name="Hori C."/>
            <person name="Aerts A."/>
            <person name="Henrissat B."/>
            <person name="Wiebenga A."/>
            <person name="vanKuyk P.A."/>
            <person name="Barry K."/>
            <person name="Lindquist E."/>
            <person name="LaButti K."/>
            <person name="Lapidus A."/>
            <person name="Lucas S."/>
            <person name="Coutinho P."/>
            <person name="Gong Y."/>
            <person name="Samejima M."/>
            <person name="Mahadevan R."/>
            <person name="Abou-Zaid M."/>
            <person name="de Vries R.P."/>
            <person name="Igarashi K."/>
            <person name="Yadav J.S."/>
            <person name="Grigoriev I.V."/>
            <person name="Master E.R."/>
        </authorList>
    </citation>
    <scope>NUCLEOTIDE SEQUENCE [LARGE SCALE GENOMIC DNA]</scope>
    <source>
        <strain evidence="4 5">HHB-10118-sp</strain>
    </source>
</reference>
<dbReference type="GO" id="GO:0006696">
    <property type="term" value="P:ergosterol biosynthetic process"/>
    <property type="evidence" value="ECO:0007669"/>
    <property type="project" value="TreeGrafter"/>
</dbReference>
<dbReference type="HOGENOM" id="CLU_488430_0_0_1"/>
<name>K5VE74_PHACS</name>
<dbReference type="PANTHER" id="PTHR10572">
    <property type="entry name" value="3-HYDROXY-3-METHYLGLUTARYL-COENZYME A REDUCTASE"/>
    <property type="match status" value="1"/>
</dbReference>
<dbReference type="InterPro" id="IPR009029">
    <property type="entry name" value="HMG_CoA_Rdtase_sub-bd_dom_sf"/>
</dbReference>
<dbReference type="OrthoDB" id="310654at2759"/>
<dbReference type="GeneID" id="18911659"/>
<dbReference type="Proteomes" id="UP000008370">
    <property type="component" value="Unassembled WGS sequence"/>
</dbReference>
<dbReference type="SUPFAM" id="SSF56542">
    <property type="entry name" value="Substrate-binding domain of HMG-CoA reductase"/>
    <property type="match status" value="1"/>
</dbReference>
<proteinExistence type="inferred from homology"/>
<dbReference type="KEGG" id="pco:PHACADRAFT_201693"/>
<evidence type="ECO:0000256" key="2">
    <source>
        <dbReference type="ARBA" id="ARBA00012999"/>
    </source>
</evidence>
<dbReference type="InterPro" id="IPR002202">
    <property type="entry name" value="HMG_CoA_Rdtase"/>
</dbReference>
<accession>K5VE74</accession>
<dbReference type="EMBL" id="JH930481">
    <property type="protein sequence ID" value="EKM49433.1"/>
    <property type="molecule type" value="Genomic_DNA"/>
</dbReference>
<organism evidence="4 5">
    <name type="scientific">Phanerochaete carnosa (strain HHB-10118-sp)</name>
    <name type="common">White-rot fungus</name>
    <name type="synonym">Peniophora carnosa</name>
    <dbReference type="NCBI Taxonomy" id="650164"/>
    <lineage>
        <taxon>Eukaryota</taxon>
        <taxon>Fungi</taxon>
        <taxon>Dikarya</taxon>
        <taxon>Basidiomycota</taxon>
        <taxon>Agaricomycotina</taxon>
        <taxon>Agaricomycetes</taxon>
        <taxon>Polyporales</taxon>
        <taxon>Phanerochaetaceae</taxon>
        <taxon>Phanerochaete</taxon>
    </lineage>
</organism>
<dbReference type="InParanoid" id="K5VE74"/>
<dbReference type="GO" id="GO:0015936">
    <property type="term" value="P:coenzyme A metabolic process"/>
    <property type="evidence" value="ECO:0007669"/>
    <property type="project" value="InterPro"/>
</dbReference>
<dbReference type="Gene3D" id="3.30.70.420">
    <property type="entry name" value="Hydroxymethylglutaryl-CoA reductase, class I/II, NAD/NADP-binding domain"/>
    <property type="match status" value="1"/>
</dbReference>
<dbReference type="RefSeq" id="XP_007402045.1">
    <property type="nucleotide sequence ID" value="XM_007401983.1"/>
</dbReference>
<dbReference type="GO" id="GO:0008299">
    <property type="term" value="P:isoprenoid biosynthetic process"/>
    <property type="evidence" value="ECO:0007669"/>
    <property type="project" value="TreeGrafter"/>
</dbReference>
<dbReference type="InterPro" id="IPR009023">
    <property type="entry name" value="HMG_CoA_Rdtase_NAD(P)-bd_sf"/>
</dbReference>
<dbReference type="Pfam" id="PF00368">
    <property type="entry name" value="HMG-CoA_red"/>
    <property type="match status" value="2"/>
</dbReference>
<dbReference type="Gene3D" id="3.90.770.10">
    <property type="entry name" value="3-hydroxy-3-methylglutaryl-coenzyme A Reductase, Chain A, domain 2"/>
    <property type="match status" value="2"/>
</dbReference>
<dbReference type="PANTHER" id="PTHR10572:SF24">
    <property type="entry name" value="3-HYDROXY-3-METHYLGLUTARYL-COENZYME A REDUCTASE"/>
    <property type="match status" value="1"/>
</dbReference>
<evidence type="ECO:0000256" key="3">
    <source>
        <dbReference type="ARBA" id="ARBA00023002"/>
    </source>
</evidence>
<dbReference type="EC" id="1.1.1.34" evidence="2"/>
<dbReference type="GO" id="GO:0004420">
    <property type="term" value="F:hydroxymethylglutaryl-CoA reductase (NADPH) activity"/>
    <property type="evidence" value="ECO:0007669"/>
    <property type="project" value="UniProtKB-EC"/>
</dbReference>
<dbReference type="PROSITE" id="PS00318">
    <property type="entry name" value="HMG_COA_REDUCTASE_2"/>
    <property type="match status" value="1"/>
</dbReference>
<comment type="similarity">
    <text evidence="1">Belongs to the HMG-CoA reductase family.</text>
</comment>
<dbReference type="SUPFAM" id="SSF55035">
    <property type="entry name" value="NAD-binding domain of HMG-CoA reductase"/>
    <property type="match status" value="1"/>
</dbReference>
<gene>
    <name evidence="4" type="ORF">PHACADRAFT_201693</name>
</gene>
<dbReference type="STRING" id="650164.K5VE74"/>
<sequence>MATAEGALAASTSHGCKALNSGEGDTTIVTYDGMIREPAIDLPNNVQAAAARVWIENSEGHAIAKEAFESTLPLRYAPERQVCHGRSHVARSKALELLSKEFPEVVVLMLSGSYCTDKKPAAINWIGGHSKSIVAEAIIPGKIVKTVLKTTIEVLCNLNTKKSVVSSATADSVGGFNAHAANILTAISLAAGHDLAQNVESSNCMTVVEPTNSGEDLLIVSMPCIKVGTVGGGTIPAPQEAVLDVLGLKSAHQANPGRNAQQFARVITTAAMADQCARRRPPYTGTFRSQPLATGHAEHVAARGPWPDDTRWLHVVSRPELTSITLPRCPLSHTAGPTSLLGRPSLESAKLNESLALVEFRLSSSVRSSSTIALWTPPSPSSAAANGHVTSGMSSAEEDVCVTKLDEKRCSQNFRGNVLDTGPEIDAGKFISLMYPRIGAPFDFVYSVDRLLEPRGSRDHKGNPCDTLLNVASPCSPRLVVSMVLSLMSAATSSQAAAIRWKQQSIPMTTTPFVALFTSGTGLTYSSDITFGSPMYWLWEIISAQFPCANLCFEYDDN</sequence>
<dbReference type="InterPro" id="IPR023074">
    <property type="entry name" value="HMG_CoA_Rdtase_cat_sf"/>
</dbReference>
<evidence type="ECO:0000313" key="5">
    <source>
        <dbReference type="Proteomes" id="UP000008370"/>
    </source>
</evidence>